<gene>
    <name evidence="2" type="ORF">SAMN02745725_01999</name>
</gene>
<keyword evidence="3" id="KW-1185">Reference proteome</keyword>
<dbReference type="AlphaFoldDB" id="A0A1M6HFY4"/>
<feature type="chain" id="PRO_5039221460" evidence="1">
    <location>
        <begin position="26"/>
        <end position="383"/>
    </location>
</feature>
<evidence type="ECO:0000256" key="1">
    <source>
        <dbReference type="SAM" id="SignalP"/>
    </source>
</evidence>
<feature type="signal peptide" evidence="1">
    <location>
        <begin position="1"/>
        <end position="25"/>
    </location>
</feature>
<accession>A0A1M6HFY4</accession>
<name>A0A1M6HFY4_PSEXY</name>
<dbReference type="Proteomes" id="UP000184185">
    <property type="component" value="Unassembled WGS sequence"/>
</dbReference>
<keyword evidence="1" id="KW-0732">Signal</keyword>
<proteinExistence type="predicted"/>
<dbReference type="PROSITE" id="PS51257">
    <property type="entry name" value="PROKAR_LIPOPROTEIN"/>
    <property type="match status" value="1"/>
</dbReference>
<evidence type="ECO:0000313" key="2">
    <source>
        <dbReference type="EMBL" id="SHJ21121.1"/>
    </source>
</evidence>
<dbReference type="RefSeq" id="WP_072917151.1">
    <property type="nucleotide sequence ID" value="NZ_FQYQ01000013.1"/>
</dbReference>
<organism evidence="2 3">
    <name type="scientific">Pseudobutyrivibrio xylanivorans DSM 14809</name>
    <dbReference type="NCBI Taxonomy" id="1123012"/>
    <lineage>
        <taxon>Bacteria</taxon>
        <taxon>Bacillati</taxon>
        <taxon>Bacillota</taxon>
        <taxon>Clostridia</taxon>
        <taxon>Lachnospirales</taxon>
        <taxon>Lachnospiraceae</taxon>
        <taxon>Pseudobutyrivibrio</taxon>
    </lineage>
</organism>
<reference evidence="2 3" key="1">
    <citation type="submission" date="2016-11" db="EMBL/GenBank/DDBJ databases">
        <authorList>
            <person name="Jaros S."/>
            <person name="Januszkiewicz K."/>
            <person name="Wedrychowicz H."/>
        </authorList>
    </citation>
    <scope>NUCLEOTIDE SEQUENCE [LARGE SCALE GENOMIC DNA]</scope>
    <source>
        <strain evidence="2 3">DSM 14809</strain>
    </source>
</reference>
<protein>
    <submittedName>
        <fullName evidence="2">Uncharacterized protein</fullName>
    </submittedName>
</protein>
<dbReference type="EMBL" id="FQYQ01000013">
    <property type="protein sequence ID" value="SHJ21121.1"/>
    <property type="molecule type" value="Genomic_DNA"/>
</dbReference>
<sequence length="383" mass="41568">MRKKMYLSLMSVMALGLIGCGANEAAVDTESVEVAEEEVTQAASLLDPNTEYVFGTATLSYAEFYSGDVSSVDSYDAVASATTGKSEIFPNMVTDFVDETTNADGYHITGVKNVNVAVPADQVEAYKSINDSFVEADAEPEQYKVVTVEDGKATYSETNFAVADTVTDADAQLLTGTVWGDYEIDILETSTSYIKNTREDGDFKIDGNIQGIILETESGLKVGMEYLQSVWVQPYEISFNVASDNTHNQRMTFDNLDELSKLEKETVTKVTFINQNDTYVYELDGVYVKPVYKDARATAVVDEKAETITLSDVPEDLENPTVTATYVVGEGREAIRTEVCSVAAADSVQMDSAALKEAKAAGEGSYTIVISSDNYANIAVVTE</sequence>
<dbReference type="OrthoDB" id="2077842at2"/>
<evidence type="ECO:0000313" key="3">
    <source>
        <dbReference type="Proteomes" id="UP000184185"/>
    </source>
</evidence>